<proteinExistence type="predicted"/>
<reference evidence="2 3" key="1">
    <citation type="submission" date="2020-02" db="EMBL/GenBank/DDBJ databases">
        <title>Albibacoteraceae fam. nov., the first described family within the subdivision 4 Verrucomicrobia.</title>
        <authorList>
            <person name="Xi F."/>
        </authorList>
    </citation>
    <scope>NUCLEOTIDE SEQUENCE [LARGE SCALE GENOMIC DNA]</scope>
    <source>
        <strain evidence="2 3">CK1056</strain>
    </source>
</reference>
<gene>
    <name evidence="2" type="ORF">G0Q06_03745</name>
</gene>
<evidence type="ECO:0000313" key="3">
    <source>
        <dbReference type="Proteomes" id="UP000478417"/>
    </source>
</evidence>
<dbReference type="SUPFAM" id="SSF51126">
    <property type="entry name" value="Pectin lyase-like"/>
    <property type="match status" value="1"/>
</dbReference>
<comment type="caution">
    <text evidence="2">The sequence shown here is derived from an EMBL/GenBank/DDBJ whole genome shotgun (WGS) entry which is preliminary data.</text>
</comment>
<name>A0A6B2M052_9BACT</name>
<dbReference type="AlphaFoldDB" id="A0A6B2M052"/>
<keyword evidence="3" id="KW-1185">Reference proteome</keyword>
<accession>A0A6B2M052</accession>
<sequence>MMYRILTFIVSIAAAELGAQTVVASYGSDFNTTGAPTAGWSYLWNAPDGWGIGVTGDQASGFIGAPASYVPLILASPSYTADGDLVGGNNPPSGFMRLSSGGGHPGVSVGGSNMRDRYAIAAYTVPSSGHYAIANSFITMSNSSSNGVEVLVFPGISEAVLRHVSDPFSTTSFDTEIGYLDAGQTIYVAFGPNGSATSDSFSMDFDIVRTDRLSFRDQFLNGLASGADVITITPGRYYANPSSTYVYRGNFNPPTPVTVIADGVELINQSDNRTISLVNCNNLTLRGLSIDYDPQLYRQGTVESRNYSTGTFELRLHEGYPQTLSTTATSGITYEPSNLTMKQMTNTIYPNGNVTEIEPGLYQVNANFSNMDVGDFVSLTVSAGIPHGIYLENCTGVRLEDIEIHGAPAFAVLSVNGFQISLENVQITPGATPLRASIPRLLSSNADGLHFKHSYGEININNSHTAYTGDDGIILTTAYAPILEKNAANAITVATKSSSETVEVGDELYIYDPVAGTRESAIIQTVSPVAMSETAIRAEISILFPDANLTNSTFEQAFLLTLDTNVTTGTGGIVANRSGDSSGSVISNCTIDNTRARGILIKASNVVVRNNSVYNSFLPGIQVRPDAFYWMEGDFAHNVIIEDNELTRCSIARSNGYTPIYVSARGFNNWTPGTGHSNLTIRRNKITTPASGGILIEYADDVKLRSNTTTNSHNFTSASPFYDSVIRLERVNNVSIYGVNLVSGINEANANMSALIDTGPQVTNLNVVAGLLLDQDTDQLPDDWEIDNFGFTSVVDANDDTDGDGLTEAEEFIAVLNPLQQDFFQAKIGMSGGLHLNWTPKANRFVTVYQNETLDTSFSILEQDIPAEDGTFDLPPLVEGSIFYRIAITE</sequence>
<dbReference type="InterPro" id="IPR011050">
    <property type="entry name" value="Pectin_lyase_fold/virulence"/>
</dbReference>
<feature type="domain" description="Right handed beta helix" evidence="1">
    <location>
        <begin position="564"/>
        <end position="650"/>
    </location>
</feature>
<protein>
    <submittedName>
        <fullName evidence="2">Right-handed parallel beta-helix repeat-containing protein</fullName>
    </submittedName>
</protein>
<dbReference type="Pfam" id="PF13229">
    <property type="entry name" value="Beta_helix"/>
    <property type="match status" value="1"/>
</dbReference>
<dbReference type="EMBL" id="JAAGNX010000001">
    <property type="protein sequence ID" value="NDV61554.1"/>
    <property type="molecule type" value="Genomic_DNA"/>
</dbReference>
<dbReference type="InterPro" id="IPR012334">
    <property type="entry name" value="Pectin_lyas_fold"/>
</dbReference>
<dbReference type="Gene3D" id="2.160.20.10">
    <property type="entry name" value="Single-stranded right-handed beta-helix, Pectin lyase-like"/>
    <property type="match status" value="2"/>
</dbReference>
<evidence type="ECO:0000259" key="1">
    <source>
        <dbReference type="Pfam" id="PF13229"/>
    </source>
</evidence>
<dbReference type="SMART" id="SM00710">
    <property type="entry name" value="PbH1"/>
    <property type="match status" value="7"/>
</dbReference>
<dbReference type="InterPro" id="IPR039448">
    <property type="entry name" value="Beta_helix"/>
</dbReference>
<dbReference type="Proteomes" id="UP000478417">
    <property type="component" value="Unassembled WGS sequence"/>
</dbReference>
<organism evidence="2 3">
    <name type="scientific">Oceanipulchritudo coccoides</name>
    <dbReference type="NCBI Taxonomy" id="2706888"/>
    <lineage>
        <taxon>Bacteria</taxon>
        <taxon>Pseudomonadati</taxon>
        <taxon>Verrucomicrobiota</taxon>
        <taxon>Opitutia</taxon>
        <taxon>Puniceicoccales</taxon>
        <taxon>Oceanipulchritudinaceae</taxon>
        <taxon>Oceanipulchritudo</taxon>
    </lineage>
</organism>
<dbReference type="InterPro" id="IPR006626">
    <property type="entry name" value="PbH1"/>
</dbReference>
<dbReference type="RefSeq" id="WP_163962599.1">
    <property type="nucleotide sequence ID" value="NZ_JAAGNX010000001.1"/>
</dbReference>
<evidence type="ECO:0000313" key="2">
    <source>
        <dbReference type="EMBL" id="NDV61554.1"/>
    </source>
</evidence>